<dbReference type="EMBL" id="SNVX01000001">
    <property type="protein sequence ID" value="TDN64607.1"/>
    <property type="molecule type" value="Genomic_DNA"/>
</dbReference>
<evidence type="ECO:0000313" key="3">
    <source>
        <dbReference type="Proteomes" id="UP000295530"/>
    </source>
</evidence>
<name>A0A4R6F026_SCAGO</name>
<keyword evidence="1" id="KW-0732">Signal</keyword>
<proteinExistence type="predicted"/>
<keyword evidence="3" id="KW-1185">Reference proteome</keyword>
<dbReference type="AlphaFoldDB" id="A0A4R6F026"/>
<comment type="caution">
    <text evidence="2">The sequence shown here is derived from an EMBL/GenBank/DDBJ whole genome shotgun (WGS) entry which is preliminary data.</text>
</comment>
<gene>
    <name evidence="2" type="ORF">EC847_101538</name>
</gene>
<reference evidence="2 3" key="1">
    <citation type="submission" date="2019-03" db="EMBL/GenBank/DDBJ databases">
        <title>Genomic analyses of the natural microbiome of Caenorhabditis elegans.</title>
        <authorList>
            <person name="Samuel B."/>
        </authorList>
    </citation>
    <scope>NUCLEOTIDE SEQUENCE [LARGE SCALE GENOMIC DNA]</scope>
    <source>
        <strain evidence="2 3">BIGb0156</strain>
    </source>
</reference>
<accession>A0A4R6F026</accession>
<feature type="signal peptide" evidence="1">
    <location>
        <begin position="1"/>
        <end position="22"/>
    </location>
</feature>
<evidence type="ECO:0000256" key="1">
    <source>
        <dbReference type="SAM" id="SignalP"/>
    </source>
</evidence>
<protein>
    <submittedName>
        <fullName evidence="2">Uncharacterized protein</fullName>
    </submittedName>
</protein>
<dbReference type="Proteomes" id="UP000295530">
    <property type="component" value="Unassembled WGS sequence"/>
</dbReference>
<organism evidence="2 3">
    <name type="scientific">Scandinavium goeteborgense</name>
    <dbReference type="NCBI Taxonomy" id="1851514"/>
    <lineage>
        <taxon>Bacteria</taxon>
        <taxon>Pseudomonadati</taxon>
        <taxon>Pseudomonadota</taxon>
        <taxon>Gammaproteobacteria</taxon>
        <taxon>Enterobacterales</taxon>
        <taxon>Enterobacteriaceae</taxon>
        <taxon>Scandinavium</taxon>
    </lineage>
</organism>
<feature type="chain" id="PRO_5020618212" evidence="1">
    <location>
        <begin position="23"/>
        <end position="93"/>
    </location>
</feature>
<sequence>MMSMKSVVLGLLLAGTSLFCQAATQMAHSYEGYGVSFRMDNGYFAYLDDKPCALDEKTSNATVYGSGLYQVIVYTTGKVALMKQGVYVGNLHG</sequence>
<evidence type="ECO:0000313" key="2">
    <source>
        <dbReference type="EMBL" id="TDN64607.1"/>
    </source>
</evidence>